<dbReference type="GO" id="GO:0000127">
    <property type="term" value="C:transcription factor TFIIIC complex"/>
    <property type="evidence" value="ECO:0007669"/>
    <property type="project" value="InterPro"/>
</dbReference>
<evidence type="ECO:0000256" key="2">
    <source>
        <dbReference type="ARBA" id="ARBA00022553"/>
    </source>
</evidence>
<keyword evidence="4" id="KW-0804">Transcription</keyword>
<organism evidence="9 10">
    <name type="scientific">Alosa alosa</name>
    <name type="common">allis shad</name>
    <dbReference type="NCBI Taxonomy" id="278164"/>
    <lineage>
        <taxon>Eukaryota</taxon>
        <taxon>Metazoa</taxon>
        <taxon>Chordata</taxon>
        <taxon>Craniata</taxon>
        <taxon>Vertebrata</taxon>
        <taxon>Euteleostomi</taxon>
        <taxon>Actinopterygii</taxon>
        <taxon>Neopterygii</taxon>
        <taxon>Teleostei</taxon>
        <taxon>Clupei</taxon>
        <taxon>Clupeiformes</taxon>
        <taxon>Clupeoidei</taxon>
        <taxon>Clupeidae</taxon>
        <taxon>Alosa</taxon>
    </lineage>
</organism>
<evidence type="ECO:0000256" key="6">
    <source>
        <dbReference type="SAM" id="MobiDB-lite"/>
    </source>
</evidence>
<reference evidence="9" key="1">
    <citation type="submission" date="2020-10" db="EMBL/GenBank/DDBJ databases">
        <title>Chromosome-scale genome assembly of the Allis shad, Alosa alosa.</title>
        <authorList>
            <person name="Margot Z."/>
            <person name="Christophe K."/>
            <person name="Cabau C."/>
            <person name="Louis A."/>
            <person name="Berthelot C."/>
            <person name="Parey E."/>
            <person name="Roest Crollius H."/>
            <person name="Montfort J."/>
            <person name="Robinson-Rechavi M."/>
            <person name="Bucao C."/>
            <person name="Bouchez O."/>
            <person name="Gislard M."/>
            <person name="Lluch J."/>
            <person name="Milhes M."/>
            <person name="Lampietro C."/>
            <person name="Lopez Roques C."/>
            <person name="Donnadieu C."/>
            <person name="Braasch I."/>
            <person name="Desvignes T."/>
            <person name="Postlethwait J."/>
            <person name="Bobe J."/>
            <person name="Guiguen Y."/>
        </authorList>
    </citation>
    <scope>NUCLEOTIDE SEQUENCE</scope>
    <source>
        <strain evidence="9">M-15738</strain>
        <tissue evidence="9">Blood</tissue>
    </source>
</reference>
<proteinExistence type="predicted"/>
<keyword evidence="10" id="KW-1185">Reference proteome</keyword>
<evidence type="ECO:0000313" key="10">
    <source>
        <dbReference type="Proteomes" id="UP000823561"/>
    </source>
</evidence>
<evidence type="ECO:0000256" key="4">
    <source>
        <dbReference type="ARBA" id="ARBA00023163"/>
    </source>
</evidence>
<evidence type="ECO:0000259" key="8">
    <source>
        <dbReference type="Pfam" id="PF23704"/>
    </source>
</evidence>
<dbReference type="AlphaFoldDB" id="A0AAV6GWQ4"/>
<comment type="subcellular location">
    <subcellularLocation>
        <location evidence="1">Nucleus</location>
    </subcellularLocation>
</comment>
<dbReference type="InterPro" id="IPR056428">
    <property type="entry name" value="WH_GTF3C1"/>
</dbReference>
<feature type="compositionally biased region" description="Acidic residues" evidence="6">
    <location>
        <begin position="346"/>
        <end position="357"/>
    </location>
</feature>
<feature type="region of interest" description="Disordered" evidence="6">
    <location>
        <begin position="442"/>
        <end position="536"/>
    </location>
</feature>
<evidence type="ECO:0008006" key="11">
    <source>
        <dbReference type="Google" id="ProtNLM"/>
    </source>
</evidence>
<dbReference type="EMBL" id="JADWDJ010000007">
    <property type="protein sequence ID" value="KAG5278251.1"/>
    <property type="molecule type" value="Genomic_DNA"/>
</dbReference>
<feature type="domain" description="B-block binding subunit of TFIIIC" evidence="7">
    <location>
        <begin position="176"/>
        <end position="250"/>
    </location>
</feature>
<dbReference type="GO" id="GO:0005634">
    <property type="term" value="C:nucleus"/>
    <property type="evidence" value="ECO:0007669"/>
    <property type="project" value="UniProtKB-SubCell"/>
</dbReference>
<feature type="compositionally biased region" description="Pro residues" evidence="6">
    <location>
        <begin position="501"/>
        <end position="517"/>
    </location>
</feature>
<feature type="domain" description="General transcription factor 3C polypeptide 1 winged-helix" evidence="8">
    <location>
        <begin position="1"/>
        <end position="61"/>
    </location>
</feature>
<evidence type="ECO:0000256" key="1">
    <source>
        <dbReference type="ARBA" id="ARBA00004123"/>
    </source>
</evidence>
<feature type="region of interest" description="Disordered" evidence="6">
    <location>
        <begin position="342"/>
        <end position="361"/>
    </location>
</feature>
<evidence type="ECO:0000256" key="3">
    <source>
        <dbReference type="ARBA" id="ARBA00023125"/>
    </source>
</evidence>
<dbReference type="Pfam" id="PF23704">
    <property type="entry name" value="WHD_GTF3C1_N"/>
    <property type="match status" value="1"/>
</dbReference>
<evidence type="ECO:0000259" key="7">
    <source>
        <dbReference type="Pfam" id="PF04182"/>
    </source>
</evidence>
<name>A0AAV6GWQ4_9TELE</name>
<dbReference type="InterPro" id="IPR007309">
    <property type="entry name" value="TFIIIC_Bblock-bd"/>
</dbReference>
<comment type="caution">
    <text evidence="9">The sequence shown here is derived from an EMBL/GenBank/DDBJ whole genome shotgun (WGS) entry which is preliminary data.</text>
</comment>
<protein>
    <recommendedName>
        <fullName evidence="11">B-block binding subunit of TFIIIC domain-containing protein</fullName>
    </recommendedName>
</protein>
<feature type="compositionally biased region" description="Pro residues" evidence="6">
    <location>
        <begin position="472"/>
        <end position="488"/>
    </location>
</feature>
<gene>
    <name evidence="9" type="ORF">AALO_G00096870</name>
</gene>
<dbReference type="Pfam" id="PF04182">
    <property type="entry name" value="B-block_TFIIIC"/>
    <property type="match status" value="1"/>
</dbReference>
<dbReference type="PANTHER" id="PTHR15180">
    <property type="entry name" value="GENERAL TRANSCRIPTION FACTOR 3C POLYPEPTIDE 1"/>
    <property type="match status" value="1"/>
</dbReference>
<dbReference type="GO" id="GO:0003677">
    <property type="term" value="F:DNA binding"/>
    <property type="evidence" value="ECO:0007669"/>
    <property type="project" value="UniProtKB-KW"/>
</dbReference>
<dbReference type="InterPro" id="IPR044210">
    <property type="entry name" value="Tfc3-like"/>
</dbReference>
<feature type="compositionally biased region" description="Basic residues" evidence="6">
    <location>
        <begin position="518"/>
        <end position="536"/>
    </location>
</feature>
<keyword evidence="5" id="KW-0539">Nucleus</keyword>
<evidence type="ECO:0000313" key="9">
    <source>
        <dbReference type="EMBL" id="KAG5278251.1"/>
    </source>
</evidence>
<dbReference type="GO" id="GO:0006384">
    <property type="term" value="P:transcription initiation at RNA polymerase III promoter"/>
    <property type="evidence" value="ECO:0007669"/>
    <property type="project" value="InterPro"/>
</dbReference>
<dbReference type="Proteomes" id="UP000823561">
    <property type="component" value="Chromosome 7"/>
</dbReference>
<keyword evidence="2" id="KW-0597">Phosphoprotein</keyword>
<evidence type="ECO:0000256" key="5">
    <source>
        <dbReference type="ARBA" id="ARBA00023242"/>
    </source>
</evidence>
<sequence length="536" mass="61159">MDALECVVDEVALEGLDGISVNALWTRLENRIPQFSLTLDPPTKEYLWRCLVCNPEISFYELPQARKPIVLTDRFAEIDPETGIQEIRRLTLDADDAVYPVHVIQDNKDGIQGSCQYFKERKDITSKIRQDNFTPILTLEQMVSKWGEKLVAVASQAVRYRTLIGPEGDPELKLTDTSYCILERLGRARWQGELQRDLHSNTFKVDARKMHYLRRSLDRNKMITMQTHVIRMANGGQQCSILLLLNRFHVDRRGKYDILMECTSNILSSSPNNIGIMLKLRHQLHVSERTFKRVYHYMAAAKLVEVINLPLHQITPGAGAIKSKKGTDIMVRCLKLLKPYGKKKEDDDDEDNDDDDNDGRNVIAEGRDVEKDVASYAYEIVVNAGTKGISQSELRKRLNIGKLEGRMICRLLDRNDMIKGFMEDEGRQRTTKYISKQFVEQSEAQSGTLGRRAACSSTTPPGHRRSAACSPTPHPTPMRPNPQPPPPGEHVRVTRQGAPATRPPPRPHPPRPNPPRPSARRCHRRQRRQSLRRMRG</sequence>
<dbReference type="GO" id="GO:0042791">
    <property type="term" value="P:5S class rRNA transcription by RNA polymerase III"/>
    <property type="evidence" value="ECO:0007669"/>
    <property type="project" value="TreeGrafter"/>
</dbReference>
<keyword evidence="3" id="KW-0238">DNA-binding</keyword>
<dbReference type="PANTHER" id="PTHR15180:SF1">
    <property type="entry name" value="GENERAL TRANSCRIPTION FACTOR 3C POLYPEPTIDE 1"/>
    <property type="match status" value="1"/>
</dbReference>
<accession>A0AAV6GWQ4</accession>